<dbReference type="EMBL" id="JX975216">
    <property type="protein sequence ID" value="AFX92035.1"/>
    <property type="molecule type" value="Genomic_DNA"/>
</dbReference>
<keyword evidence="1" id="KW-0479">Metal-binding</keyword>
<evidence type="ECO:0000313" key="4">
    <source>
        <dbReference type="Proteomes" id="UP000241137"/>
    </source>
</evidence>
<protein>
    <recommendedName>
        <fullName evidence="2">C2H2-type domain-containing protein</fullName>
    </recommendedName>
</protein>
<name>K7Y7W7_9VIRU</name>
<dbReference type="Gene3D" id="3.30.160.60">
    <property type="entry name" value="Classic Zinc Finger"/>
    <property type="match status" value="1"/>
</dbReference>
<dbReference type="Proteomes" id="UP000241137">
    <property type="component" value="Segment"/>
</dbReference>
<proteinExistence type="predicted"/>
<dbReference type="PROSITE" id="PS50157">
    <property type="entry name" value="ZINC_FINGER_C2H2_2"/>
    <property type="match status" value="1"/>
</dbReference>
<dbReference type="InterPro" id="IPR013087">
    <property type="entry name" value="Znf_C2H2_type"/>
</dbReference>
<dbReference type="GO" id="GO:0008270">
    <property type="term" value="F:zinc ion binding"/>
    <property type="evidence" value="ECO:0007669"/>
    <property type="project" value="UniProtKB-KW"/>
</dbReference>
<organism evidence="3 4">
    <name type="scientific">Megavirus courdo11</name>
    <dbReference type="NCBI Taxonomy" id="1128140"/>
    <lineage>
        <taxon>Viruses</taxon>
        <taxon>Varidnaviria</taxon>
        <taxon>Bamfordvirae</taxon>
        <taxon>Nucleocytoviricota</taxon>
        <taxon>Megaviricetes</taxon>
        <taxon>Imitervirales</taxon>
        <taxon>Mimiviridae</taxon>
        <taxon>Megamimivirinae</taxon>
        <taxon>Megavirus</taxon>
        <taxon>Megavirus chilense</taxon>
    </lineage>
</organism>
<evidence type="ECO:0000256" key="1">
    <source>
        <dbReference type="PROSITE-ProRule" id="PRU00042"/>
    </source>
</evidence>
<evidence type="ECO:0000313" key="3">
    <source>
        <dbReference type="EMBL" id="AFX92035.1"/>
    </source>
</evidence>
<accession>K7Y7W7</accession>
<reference evidence="3 4" key="1">
    <citation type="journal article" date="2014" name="Virus Genes">
        <title>Complete genome sequence of Courdo11 virus, a member of the family Mimiviridae.</title>
        <authorList>
            <person name="Yoosuf N."/>
            <person name="Pagnier I."/>
            <person name="Fournous G."/>
            <person name="Robert C."/>
            <person name="La Scola B."/>
            <person name="Raoult D."/>
            <person name="Colson P."/>
        </authorList>
    </citation>
    <scope>NUCLEOTIDE SEQUENCE [LARGE SCALE GENOMIC DNA]</scope>
</reference>
<gene>
    <name evidence="3" type="ORF">CE11_00002</name>
</gene>
<sequence>MPIYTCDKCSKQFDHKSKYNRHIERIRSCVNKKNISGSKTAKKLPDHKCKYCKKNLVGKIH</sequence>
<feature type="domain" description="C2H2-type" evidence="2">
    <location>
        <begin position="4"/>
        <end position="28"/>
    </location>
</feature>
<evidence type="ECO:0000259" key="2">
    <source>
        <dbReference type="PROSITE" id="PS50157"/>
    </source>
</evidence>
<keyword evidence="1" id="KW-0862">Zinc</keyword>
<keyword evidence="1" id="KW-0863">Zinc-finger</keyword>